<proteinExistence type="predicted"/>
<organism evidence="1 2">
    <name type="scientific">Halobacterium bonnevillei</name>
    <dbReference type="NCBI Taxonomy" id="2692200"/>
    <lineage>
        <taxon>Archaea</taxon>
        <taxon>Methanobacteriati</taxon>
        <taxon>Methanobacteriota</taxon>
        <taxon>Stenosarchaea group</taxon>
        <taxon>Halobacteria</taxon>
        <taxon>Halobacteriales</taxon>
        <taxon>Halobacteriaceae</taxon>
        <taxon>Halobacterium</taxon>
    </lineage>
</organism>
<keyword evidence="2" id="KW-1185">Reference proteome</keyword>
<evidence type="ECO:0000313" key="1">
    <source>
        <dbReference type="EMBL" id="MXR19584.1"/>
    </source>
</evidence>
<dbReference type="EMBL" id="WUUU01000009">
    <property type="protein sequence ID" value="MXR19584.1"/>
    <property type="molecule type" value="Genomic_DNA"/>
</dbReference>
<reference evidence="1 2" key="1">
    <citation type="submission" date="2019-12" db="EMBL/GenBank/DDBJ databases">
        <title>Isolation and characterization of three novel carbon monoxide-oxidizing members of Halobacteria from salione crusts and soils.</title>
        <authorList>
            <person name="Myers M.R."/>
            <person name="King G.M."/>
        </authorList>
    </citation>
    <scope>NUCLEOTIDE SEQUENCE [LARGE SCALE GENOMIC DNA]</scope>
    <source>
        <strain evidence="1 2">PCN9</strain>
    </source>
</reference>
<dbReference type="RefSeq" id="WP_159525169.1">
    <property type="nucleotide sequence ID" value="NZ_WUUU01000009.1"/>
</dbReference>
<name>A0A6B0SD05_9EURY</name>
<comment type="caution">
    <text evidence="1">The sequence shown here is derived from an EMBL/GenBank/DDBJ whole genome shotgun (WGS) entry which is preliminary data.</text>
</comment>
<accession>A0A6B0SD05</accession>
<dbReference type="OrthoDB" id="175516at2157"/>
<evidence type="ECO:0000313" key="2">
    <source>
        <dbReference type="Proteomes" id="UP000471521"/>
    </source>
</evidence>
<sequence>MGALSSKYIPKTLLSRRLPEFSGPRETGDSSVPVARYLTDGPLQSAVERYDPPAFLAPASYERHVQSDGSLTWELLTYSVWRDRVLREPDLGLVPGTERRYLRLPMEPAPPPT</sequence>
<protein>
    <submittedName>
        <fullName evidence="1">Uncharacterized protein</fullName>
    </submittedName>
</protein>
<gene>
    <name evidence="1" type="ORF">GRX66_02795</name>
</gene>
<dbReference type="AlphaFoldDB" id="A0A6B0SD05"/>
<dbReference type="Proteomes" id="UP000471521">
    <property type="component" value="Unassembled WGS sequence"/>
</dbReference>